<reference evidence="2 3" key="1">
    <citation type="submission" date="2017-12" db="EMBL/GenBank/DDBJ databases">
        <title>Sequencing, de novo assembly and annotation of complete genome of a new Thraustochytrid species, strain FCC1311.</title>
        <authorList>
            <person name="Sedici K."/>
            <person name="Godart F."/>
            <person name="Aiese Cigliano R."/>
            <person name="Sanseverino W."/>
            <person name="Barakat M."/>
            <person name="Ortet P."/>
            <person name="Marechal E."/>
            <person name="Cagnac O."/>
            <person name="Amato A."/>
        </authorList>
    </citation>
    <scope>NUCLEOTIDE SEQUENCE [LARGE SCALE GENOMIC DNA]</scope>
</reference>
<evidence type="ECO:0000313" key="3">
    <source>
        <dbReference type="Proteomes" id="UP000241890"/>
    </source>
</evidence>
<dbReference type="InterPro" id="IPR035897">
    <property type="entry name" value="Toll_tir_struct_dom_sf"/>
</dbReference>
<feature type="compositionally biased region" description="Basic and acidic residues" evidence="1">
    <location>
        <begin position="291"/>
        <end position="308"/>
    </location>
</feature>
<feature type="compositionally biased region" description="Basic residues" evidence="1">
    <location>
        <begin position="279"/>
        <end position="290"/>
    </location>
</feature>
<proteinExistence type="predicted"/>
<evidence type="ECO:0000313" key="2">
    <source>
        <dbReference type="EMBL" id="GBG25657.1"/>
    </source>
</evidence>
<evidence type="ECO:0000256" key="1">
    <source>
        <dbReference type="SAM" id="MobiDB-lite"/>
    </source>
</evidence>
<keyword evidence="3" id="KW-1185">Reference proteome</keyword>
<accession>A0A2R5G3P2</accession>
<feature type="region of interest" description="Disordered" evidence="1">
    <location>
        <begin position="215"/>
        <end position="341"/>
    </location>
</feature>
<organism evidence="2 3">
    <name type="scientific">Hondaea fermentalgiana</name>
    <dbReference type="NCBI Taxonomy" id="2315210"/>
    <lineage>
        <taxon>Eukaryota</taxon>
        <taxon>Sar</taxon>
        <taxon>Stramenopiles</taxon>
        <taxon>Bigyra</taxon>
        <taxon>Labyrinthulomycetes</taxon>
        <taxon>Thraustochytrida</taxon>
        <taxon>Thraustochytriidae</taxon>
        <taxon>Hondaea</taxon>
    </lineage>
</organism>
<feature type="compositionally biased region" description="Low complexity" evidence="1">
    <location>
        <begin position="17"/>
        <end position="33"/>
    </location>
</feature>
<dbReference type="AlphaFoldDB" id="A0A2R5G3P2"/>
<dbReference type="InParanoid" id="A0A2R5G3P2"/>
<dbReference type="Proteomes" id="UP000241890">
    <property type="component" value="Unassembled WGS sequence"/>
</dbReference>
<feature type="region of interest" description="Disordered" evidence="1">
    <location>
        <begin position="1"/>
        <end position="57"/>
    </location>
</feature>
<dbReference type="EMBL" id="BEYU01000014">
    <property type="protein sequence ID" value="GBG25657.1"/>
    <property type="molecule type" value="Genomic_DNA"/>
</dbReference>
<sequence>MHLRTDQVTKSSEQEVEQAQQATETAVAQETEVPSNEADAQKGESEDTNNAPERSDVTNARLLAEWMREMDGSGRWFYNVRVKLEVDTKKTAKGVGEIQDKKAFGKDFEGQEESKKISEAAPEPLYIDIPFGANLRAQLRQQRKPVEGSLGADEMKFAACSADLDVCVESDLSNPRLEVFFFVNDEHRGVILVAPGDGDGDGDGDDDGTREIAMMQERDSARRGDGPTKRKRQSVDEKDAPSLETTATSLEDVVDTEGKEDDDKDEAPRTPPASPSSRPLRRSPRINRSRRAADARSGRDSVKASKGGEEEEEELVDAPSKKSKLRKVASAPELASVEASTPVRKSFTGLEHADADSQNPVKFPNPALQLKVPAVVTDESQHEKVKHMPEADNDSTIVVITAFVPELLQANSETSNQSRSRQSYGSANSDSEQFVINVWVHRPEEESEIIDEEKSYGRVHKFSKRGIRVNKGDDISGHVIHIQGGLQAMVDEDDVAEWTGERANMSFVIAYEPGEMQGVGKPPLARIQLRVASKVKGNVHVPFNFRKLPSLTPCDQWAIPSGTPHIFISYRRTHVNLAARILGILQYEYYYKVFLDTDPDSGLKAGDFQKQLETQLARAPIVVPLFTAAPSGEDERRKALSYLACIKDSFGRGVVDWCHRELELAIKDYSCGRKLIAPLHQGIDIGKELAGLPANIKLLSSFQSRPLVEEYFQDCIRHLHNSIQGFVRGQANAQ</sequence>
<feature type="compositionally biased region" description="Basic and acidic residues" evidence="1">
    <location>
        <begin position="216"/>
        <end position="241"/>
    </location>
</feature>
<gene>
    <name evidence="2" type="ORF">FCC1311_018762</name>
</gene>
<dbReference type="Gene3D" id="3.40.50.10140">
    <property type="entry name" value="Toll/interleukin-1 receptor homology (TIR) domain"/>
    <property type="match status" value="1"/>
</dbReference>
<name>A0A2R5G3P2_9STRA</name>
<comment type="caution">
    <text evidence="2">The sequence shown here is derived from an EMBL/GenBank/DDBJ whole genome shotgun (WGS) entry which is preliminary data.</text>
</comment>
<feature type="compositionally biased region" description="Acidic residues" evidence="1">
    <location>
        <begin position="252"/>
        <end position="265"/>
    </location>
</feature>
<protein>
    <submittedName>
        <fullName evidence="2">Sterile alpha and TIR motif-containing protein 1</fullName>
    </submittedName>
</protein>